<organism evidence="7 8">
    <name type="scientific">Neorhizobium alkalisoli</name>
    <dbReference type="NCBI Taxonomy" id="528178"/>
    <lineage>
        <taxon>Bacteria</taxon>
        <taxon>Pseudomonadati</taxon>
        <taxon>Pseudomonadota</taxon>
        <taxon>Alphaproteobacteria</taxon>
        <taxon>Hyphomicrobiales</taxon>
        <taxon>Rhizobiaceae</taxon>
        <taxon>Rhizobium/Agrobacterium group</taxon>
        <taxon>Neorhizobium</taxon>
    </lineage>
</organism>
<evidence type="ECO:0000256" key="3">
    <source>
        <dbReference type="ARBA" id="ARBA00020552"/>
    </source>
</evidence>
<reference evidence="7 8" key="1">
    <citation type="submission" date="2019-06" db="EMBL/GenBank/DDBJ databases">
        <title>Sorghum-associated microbial communities from plants grown in Nebraska, USA.</title>
        <authorList>
            <person name="Schachtman D."/>
        </authorList>
    </citation>
    <scope>NUCLEOTIDE SEQUENCE [LARGE SCALE GENOMIC DNA]</scope>
    <source>
        <strain evidence="7 8">1225</strain>
    </source>
</reference>
<comment type="caution">
    <text evidence="7">The sequence shown here is derived from an EMBL/GenBank/DDBJ whole genome shotgun (WGS) entry which is preliminary data.</text>
</comment>
<evidence type="ECO:0000256" key="1">
    <source>
        <dbReference type="ARBA" id="ARBA00004167"/>
    </source>
</evidence>
<keyword evidence="4" id="KW-1003">Cell membrane</keyword>
<keyword evidence="5" id="KW-0430">Lectin</keyword>
<dbReference type="Pfam" id="PF07886">
    <property type="entry name" value="BA14K"/>
    <property type="match status" value="2"/>
</dbReference>
<evidence type="ECO:0000256" key="4">
    <source>
        <dbReference type="ARBA" id="ARBA00022475"/>
    </source>
</evidence>
<evidence type="ECO:0000256" key="5">
    <source>
        <dbReference type="ARBA" id="ARBA00022734"/>
    </source>
</evidence>
<proteinExistence type="inferred from homology"/>
<name>A0A561QV81_9HYPH</name>
<sequence length="249" mass="25644">MKAILILLSGLVAAVVVFIGGMAVSAYMIADPAPHRFAHLDTPDLWTAEPVRIDTQKQAYERVPGPVLAADVPASDLPDVMVAARGPAKAAAASSEAPGATVAADAQPASVASVGAPPVVDTAQAESCFARYRSYRIEDNSYQPYDGGPRRPCELPGQAQHMAAAAGDMAASDGSAGDEEGSHALVQNAAIKGDENVVPVQTAGASASGDTSGSHDEWCSARYRSYRAGDNSYQPFDGGPRKACQSPFG</sequence>
<protein>
    <recommendedName>
        <fullName evidence="3">Lectin-like protein BA14k</fullName>
    </recommendedName>
</protein>
<evidence type="ECO:0000256" key="2">
    <source>
        <dbReference type="ARBA" id="ARBA00010270"/>
    </source>
</evidence>
<dbReference type="GO" id="GO:0030246">
    <property type="term" value="F:carbohydrate binding"/>
    <property type="evidence" value="ECO:0007669"/>
    <property type="project" value="UniProtKB-KW"/>
</dbReference>
<dbReference type="GO" id="GO:0016020">
    <property type="term" value="C:membrane"/>
    <property type="evidence" value="ECO:0007669"/>
    <property type="project" value="UniProtKB-SubCell"/>
</dbReference>
<keyword evidence="4" id="KW-0472">Membrane</keyword>
<dbReference type="Proteomes" id="UP000320653">
    <property type="component" value="Unassembled WGS sequence"/>
</dbReference>
<keyword evidence="8" id="KW-1185">Reference proteome</keyword>
<comment type="similarity">
    <text evidence="2">Belongs to the BA14k family.</text>
</comment>
<evidence type="ECO:0000313" key="8">
    <source>
        <dbReference type="Proteomes" id="UP000320653"/>
    </source>
</evidence>
<gene>
    <name evidence="7" type="ORF">FHW37_103143</name>
</gene>
<evidence type="ECO:0000256" key="6">
    <source>
        <dbReference type="ARBA" id="ARBA00025321"/>
    </source>
</evidence>
<accession>A0A561QV81</accession>
<dbReference type="AlphaFoldDB" id="A0A561QV81"/>
<evidence type="ECO:0000313" key="7">
    <source>
        <dbReference type="EMBL" id="TWF54280.1"/>
    </source>
</evidence>
<comment type="subcellular location">
    <subcellularLocation>
        <location evidence="1">Membrane</location>
        <topology evidence="1">Single-pass membrane protein</topology>
    </subcellularLocation>
</comment>
<dbReference type="RefSeq" id="WP_186458229.1">
    <property type="nucleotide sequence ID" value="NZ_VIWP01000003.1"/>
</dbReference>
<comment type="function">
    <text evidence="6">Has immunoglobulin-binding and hemagglutination properties, and can bind to mannose. Essential for virulence. May be involved in LPS biosynthesis or polysaccharide transport.</text>
</comment>
<dbReference type="EMBL" id="VIWP01000003">
    <property type="protein sequence ID" value="TWF54280.1"/>
    <property type="molecule type" value="Genomic_DNA"/>
</dbReference>
<dbReference type="InterPro" id="IPR012413">
    <property type="entry name" value="BA14K"/>
</dbReference>